<comment type="caution">
    <text evidence="6">The sequence shown here is derived from an EMBL/GenBank/DDBJ whole genome shotgun (WGS) entry which is preliminary data.</text>
</comment>
<dbReference type="GO" id="GO:0033969">
    <property type="term" value="F:gamma-glutamyl-gamma-aminobutyrate hydrolase activity"/>
    <property type="evidence" value="ECO:0007669"/>
    <property type="project" value="UniProtKB-EC"/>
</dbReference>
<comment type="function">
    <text evidence="3">Involved in the breakdown of putrescine via hydrolysis of the gamma-glutamyl linkage of gamma-glutamyl-gamma-aminobutyrate.</text>
</comment>
<dbReference type="PANTHER" id="PTHR43235">
    <property type="entry name" value="GLUTAMINE AMIDOTRANSFERASE PB2B2.05-RELATED"/>
    <property type="match status" value="1"/>
</dbReference>
<gene>
    <name evidence="6" type="ORF">ALQ44_05330</name>
</gene>
<accession>A0A3M2XQX7</accession>
<dbReference type="PANTHER" id="PTHR43235:SF1">
    <property type="entry name" value="GLUTAMINE AMIDOTRANSFERASE PB2B2.05-RELATED"/>
    <property type="match status" value="1"/>
</dbReference>
<sequence>MYPRRFFSNSAAPSAASRRRIERNTVDTSTCNRSAARASVRPRTRASTSERSAWVISYCIGALFLCRNAYVCCADDYPRLVSFPLDSARPALATQISNRIQPMSRHPLIGVTACRQQLGKYSSHTAGDKYIEAAAFAGMPVILPALEVPTEPAQLLASLDGLLFTGSPSNVEPRHYNGPASVEGTAHDVFRDRTTLPLLRAAIAQGVPVLCICRGFQELNVALGGSLHQRVQELPGYLDHREPQSDVLAVQYAPKHAVQVQPGGLLDALGLAPGFEVNSLHSQGIDRLASDLRAEALAPDGLVEAVSMPGAPGFVLGVQWHPEWEFMDNPVSLSLFKAFREASQRYARSSR</sequence>
<comment type="catalytic activity">
    <reaction evidence="2">
        <text>4-(gamma-L-glutamylamino)butanoate + H2O = 4-aminobutanoate + L-glutamate</text>
        <dbReference type="Rhea" id="RHEA:19737"/>
        <dbReference type="ChEBI" id="CHEBI:15377"/>
        <dbReference type="ChEBI" id="CHEBI:29985"/>
        <dbReference type="ChEBI" id="CHEBI:58800"/>
        <dbReference type="ChEBI" id="CHEBI:59888"/>
        <dbReference type="EC" id="3.5.1.94"/>
    </reaction>
</comment>
<dbReference type="Proteomes" id="UP000276886">
    <property type="component" value="Unassembled WGS sequence"/>
</dbReference>
<keyword evidence="6" id="KW-0808">Transferase</keyword>
<keyword evidence="6" id="KW-0315">Glutamine amidotransferase</keyword>
<dbReference type="GO" id="GO:0006598">
    <property type="term" value="P:polyamine catabolic process"/>
    <property type="evidence" value="ECO:0007669"/>
    <property type="project" value="TreeGrafter"/>
</dbReference>
<organism evidence="6 7">
    <name type="scientific">Pseudomonas syringae pv. pisi</name>
    <dbReference type="NCBI Taxonomy" id="59510"/>
    <lineage>
        <taxon>Bacteria</taxon>
        <taxon>Pseudomonadati</taxon>
        <taxon>Pseudomonadota</taxon>
        <taxon>Gammaproteobacteria</taxon>
        <taxon>Pseudomonadales</taxon>
        <taxon>Pseudomonadaceae</taxon>
        <taxon>Pseudomonas</taxon>
        <taxon>Pseudomonas syringae</taxon>
    </lineage>
</organism>
<evidence type="ECO:0000256" key="3">
    <source>
        <dbReference type="ARBA" id="ARBA00055068"/>
    </source>
</evidence>
<evidence type="ECO:0000256" key="1">
    <source>
        <dbReference type="ARBA" id="ARBA00011083"/>
    </source>
</evidence>
<dbReference type="InterPro" id="IPR029062">
    <property type="entry name" value="Class_I_gatase-like"/>
</dbReference>
<dbReference type="CDD" id="cd01745">
    <property type="entry name" value="GATase1_2"/>
    <property type="match status" value="1"/>
</dbReference>
<dbReference type="EC" id="3.5.1.94" evidence="5"/>
<evidence type="ECO:0000313" key="6">
    <source>
        <dbReference type="EMBL" id="RMO29996.1"/>
    </source>
</evidence>
<evidence type="ECO:0000256" key="2">
    <source>
        <dbReference type="ARBA" id="ARBA00052718"/>
    </source>
</evidence>
<evidence type="ECO:0000313" key="7">
    <source>
        <dbReference type="Proteomes" id="UP000276886"/>
    </source>
</evidence>
<dbReference type="GO" id="GO:0016740">
    <property type="term" value="F:transferase activity"/>
    <property type="evidence" value="ECO:0007669"/>
    <property type="project" value="UniProtKB-KW"/>
</dbReference>
<dbReference type="SUPFAM" id="SSF52317">
    <property type="entry name" value="Class I glutamine amidotransferase-like"/>
    <property type="match status" value="1"/>
</dbReference>
<name>A0A3M2XQX7_PSESJ</name>
<evidence type="ECO:0000256" key="4">
    <source>
        <dbReference type="ARBA" id="ARBA00060634"/>
    </source>
</evidence>
<protein>
    <recommendedName>
        <fullName evidence="5">gamma-glutamyl-gamma-aminobutyrate hydrolase</fullName>
        <ecNumber evidence="5">3.5.1.94</ecNumber>
    </recommendedName>
</protein>
<dbReference type="InterPro" id="IPR011697">
    <property type="entry name" value="Peptidase_C26"/>
</dbReference>
<dbReference type="Pfam" id="PF07722">
    <property type="entry name" value="Peptidase_C26"/>
    <property type="match status" value="1"/>
</dbReference>
<evidence type="ECO:0000256" key="5">
    <source>
        <dbReference type="ARBA" id="ARBA00066788"/>
    </source>
</evidence>
<dbReference type="GO" id="GO:0005829">
    <property type="term" value="C:cytosol"/>
    <property type="evidence" value="ECO:0007669"/>
    <property type="project" value="TreeGrafter"/>
</dbReference>
<dbReference type="Gene3D" id="3.40.50.880">
    <property type="match status" value="1"/>
</dbReference>
<comment type="similarity">
    <text evidence="1">Belongs to the peptidase C26 family.</text>
</comment>
<dbReference type="EMBL" id="RBPQ01000083">
    <property type="protein sequence ID" value="RMO29996.1"/>
    <property type="molecule type" value="Genomic_DNA"/>
</dbReference>
<dbReference type="InterPro" id="IPR044668">
    <property type="entry name" value="PuuD-like"/>
</dbReference>
<dbReference type="PROSITE" id="PS51273">
    <property type="entry name" value="GATASE_TYPE_1"/>
    <property type="match status" value="1"/>
</dbReference>
<proteinExistence type="inferred from homology"/>
<reference evidence="6 7" key="1">
    <citation type="submission" date="2018-08" db="EMBL/GenBank/DDBJ databases">
        <title>Recombination of ecologically and evolutionarily significant loci maintains genetic cohesion in the Pseudomonas syringae species complex.</title>
        <authorList>
            <person name="Dillon M."/>
            <person name="Thakur S."/>
            <person name="Almeida R.N.D."/>
            <person name="Weir B.S."/>
            <person name="Guttman D.S."/>
        </authorList>
    </citation>
    <scope>NUCLEOTIDE SEQUENCE [LARGE SCALE GENOMIC DNA]</scope>
    <source>
        <strain evidence="6 7">ICMP 2788</strain>
    </source>
</reference>
<dbReference type="FunFam" id="3.40.50.880:FF:000030">
    <property type="entry name" value="Gamma-glutamyl-gamma-aminobutyrate hydrolase PuuD"/>
    <property type="match status" value="1"/>
</dbReference>
<comment type="pathway">
    <text evidence="4">Amine and polyamine degradation; putrescine degradation; 4-aminobutanoate from putrescine: step 4/4.</text>
</comment>
<dbReference type="AlphaFoldDB" id="A0A3M2XQX7"/>